<sequence>MFHEFEFERMKRLPNYVFAEVNNIKMEARRAGIDVIDFSMGNPDGPAPQHITDKLIEASAKPKNHGYSASAGIYKLRLAICNWYKRKYNVDFLDPNKHACATMGSKEGYVHLVQAVVNVGDVAVVPDPTYPIHSYAFMLNGAAVHKFELGFDDSFKVDEDLFFERLQKTINESIPKVKFVVVNFPHNPSCATVTPEFYTKLVAMAKRERFYIISDIAYADITFDGYKTPSIFQAEGALDVAVECFTLSKSYNMAGWRVGCIVGNERLIGALKRIKSWLDYGMFTPIQIAATVALDGPQECVDEHVEKYRKRRDLMLETFADAGWVMNKPNASMFIWAKIPEVAAHLGSMEFSKQLLTQAQVAVSPGIGFGHYGDQYVRIALIENEKRIRQAAKNIKKYLKSLEK</sequence>
<reference evidence="6 8" key="1">
    <citation type="submission" date="2017-09" db="EMBL/GenBank/DDBJ databases">
        <title>Genomics of the genus Arcobacter.</title>
        <authorList>
            <person name="Perez-Cataluna A."/>
            <person name="Figueras M.J."/>
            <person name="Salas-Masso N."/>
        </authorList>
    </citation>
    <scope>NUCLEOTIDE SEQUENCE [LARGE SCALE GENOMIC DNA]</scope>
    <source>
        <strain evidence="6 8">CECT 7837</strain>
    </source>
</reference>
<evidence type="ECO:0000256" key="3">
    <source>
        <dbReference type="ARBA" id="ARBA00022679"/>
    </source>
</evidence>
<dbReference type="GO" id="GO:0008483">
    <property type="term" value="F:transaminase activity"/>
    <property type="evidence" value="ECO:0007669"/>
    <property type="project" value="UniProtKB-KW"/>
</dbReference>
<name>A0A347U4Q5_9BACT</name>
<comment type="cofactor">
    <cofactor evidence="1">
        <name>pyridoxal 5'-phosphate</name>
        <dbReference type="ChEBI" id="CHEBI:597326"/>
    </cofactor>
</comment>
<dbReference type="RefSeq" id="WP_118916083.1">
    <property type="nucleotide sequence ID" value="NZ_CP032097.1"/>
</dbReference>
<dbReference type="PANTHER" id="PTHR42832">
    <property type="entry name" value="AMINO ACID AMINOTRANSFERASE"/>
    <property type="match status" value="1"/>
</dbReference>
<evidence type="ECO:0000313" key="5">
    <source>
        <dbReference type="EMBL" id="AXX93833.1"/>
    </source>
</evidence>
<dbReference type="Pfam" id="PF00155">
    <property type="entry name" value="Aminotran_1_2"/>
    <property type="match status" value="1"/>
</dbReference>
<dbReference type="InterPro" id="IPR015422">
    <property type="entry name" value="PyrdxlP-dep_Trfase_small"/>
</dbReference>
<proteinExistence type="predicted"/>
<evidence type="ECO:0000313" key="6">
    <source>
        <dbReference type="EMBL" id="RXI33026.1"/>
    </source>
</evidence>
<evidence type="ECO:0000256" key="2">
    <source>
        <dbReference type="ARBA" id="ARBA00022576"/>
    </source>
</evidence>
<dbReference type="AlphaFoldDB" id="A0A347U4Q5"/>
<gene>
    <name evidence="5" type="ORF">AELL_0126</name>
    <name evidence="6" type="ORF">CP962_01060</name>
</gene>
<dbReference type="EMBL" id="NXIG01000001">
    <property type="protein sequence ID" value="RXI33026.1"/>
    <property type="molecule type" value="Genomic_DNA"/>
</dbReference>
<dbReference type="InterPro" id="IPR050881">
    <property type="entry name" value="LL-DAP_aminotransferase"/>
</dbReference>
<dbReference type="SUPFAM" id="SSF53383">
    <property type="entry name" value="PLP-dependent transferases"/>
    <property type="match status" value="1"/>
</dbReference>
<feature type="domain" description="Aminotransferase class I/classII large" evidence="4">
    <location>
        <begin position="34"/>
        <end position="394"/>
    </location>
</feature>
<keyword evidence="7" id="KW-1185">Reference proteome</keyword>
<reference evidence="5 7" key="2">
    <citation type="submission" date="2018-08" db="EMBL/GenBank/DDBJ databases">
        <title>Complete genome of the Arcobacter ellisii type strain LMG 26155.</title>
        <authorList>
            <person name="Miller W.G."/>
            <person name="Yee E."/>
            <person name="Bono J.L."/>
        </authorList>
    </citation>
    <scope>NUCLEOTIDE SEQUENCE [LARGE SCALE GENOMIC DNA]</scope>
    <source>
        <strain evidence="5 7">LMG 26155</strain>
    </source>
</reference>
<dbReference type="GO" id="GO:0030170">
    <property type="term" value="F:pyridoxal phosphate binding"/>
    <property type="evidence" value="ECO:0007669"/>
    <property type="project" value="InterPro"/>
</dbReference>
<dbReference type="OrthoDB" id="9804474at2"/>
<dbReference type="InterPro" id="IPR004839">
    <property type="entry name" value="Aminotransferase_I/II_large"/>
</dbReference>
<dbReference type="CDD" id="cd00609">
    <property type="entry name" value="AAT_like"/>
    <property type="match status" value="1"/>
</dbReference>
<keyword evidence="3" id="KW-0808">Transferase</keyword>
<dbReference type="EMBL" id="CP032097">
    <property type="protein sequence ID" value="AXX93833.1"/>
    <property type="molecule type" value="Genomic_DNA"/>
</dbReference>
<accession>A0A347U4Q5</accession>
<dbReference type="Gene3D" id="3.40.640.10">
    <property type="entry name" value="Type I PLP-dependent aspartate aminotransferase-like (Major domain)"/>
    <property type="match status" value="1"/>
</dbReference>
<dbReference type="PANTHER" id="PTHR42832:SF1">
    <property type="entry name" value="GLUTAMATE-PYRUVATE AMINOTRANSFERASE ALAC"/>
    <property type="match status" value="1"/>
</dbReference>
<evidence type="ECO:0000313" key="7">
    <source>
        <dbReference type="Proteomes" id="UP000262582"/>
    </source>
</evidence>
<dbReference type="Proteomes" id="UP000262582">
    <property type="component" value="Chromosome"/>
</dbReference>
<organism evidence="6 8">
    <name type="scientific">Arcobacter ellisii</name>
    <dbReference type="NCBI Taxonomy" id="913109"/>
    <lineage>
        <taxon>Bacteria</taxon>
        <taxon>Pseudomonadati</taxon>
        <taxon>Campylobacterota</taxon>
        <taxon>Epsilonproteobacteria</taxon>
        <taxon>Campylobacterales</taxon>
        <taxon>Arcobacteraceae</taxon>
        <taxon>Arcobacter</taxon>
    </lineage>
</organism>
<dbReference type="Gene3D" id="3.90.1150.10">
    <property type="entry name" value="Aspartate Aminotransferase, domain 1"/>
    <property type="match status" value="1"/>
</dbReference>
<keyword evidence="2 5" id="KW-0032">Aminotransferase</keyword>
<evidence type="ECO:0000259" key="4">
    <source>
        <dbReference type="Pfam" id="PF00155"/>
    </source>
</evidence>
<evidence type="ECO:0000313" key="8">
    <source>
        <dbReference type="Proteomes" id="UP000290588"/>
    </source>
</evidence>
<dbReference type="InterPro" id="IPR015421">
    <property type="entry name" value="PyrdxlP-dep_Trfase_major"/>
</dbReference>
<dbReference type="NCBIfam" id="NF006387">
    <property type="entry name" value="PRK08636.1"/>
    <property type="match status" value="1"/>
</dbReference>
<dbReference type="KEGG" id="aell:AELL_0126"/>
<protein>
    <submittedName>
        <fullName evidence="6">Alanine transaminase</fullName>
    </submittedName>
    <submittedName>
        <fullName evidence="5">Aspartate aminotransferase, class I and II aminotransferase</fullName>
    </submittedName>
</protein>
<dbReference type="InterPro" id="IPR015424">
    <property type="entry name" value="PyrdxlP-dep_Trfase"/>
</dbReference>
<dbReference type="Proteomes" id="UP000290588">
    <property type="component" value="Unassembled WGS sequence"/>
</dbReference>
<evidence type="ECO:0000256" key="1">
    <source>
        <dbReference type="ARBA" id="ARBA00001933"/>
    </source>
</evidence>